<dbReference type="EMBL" id="CASHSV030000098">
    <property type="protein sequence ID" value="CAJ2645516.1"/>
    <property type="molecule type" value="Genomic_DNA"/>
</dbReference>
<protein>
    <submittedName>
        <fullName evidence="1">Uncharacterized protein</fullName>
    </submittedName>
</protein>
<reference evidence="1" key="1">
    <citation type="submission" date="2023-10" db="EMBL/GenBank/DDBJ databases">
        <authorList>
            <person name="Rodriguez Cubillos JULIANA M."/>
            <person name="De Vega J."/>
        </authorList>
    </citation>
    <scope>NUCLEOTIDE SEQUENCE</scope>
</reference>
<name>A0ACB0JK72_TRIPR</name>
<organism evidence="1 2">
    <name type="scientific">Trifolium pratense</name>
    <name type="common">Red clover</name>
    <dbReference type="NCBI Taxonomy" id="57577"/>
    <lineage>
        <taxon>Eukaryota</taxon>
        <taxon>Viridiplantae</taxon>
        <taxon>Streptophyta</taxon>
        <taxon>Embryophyta</taxon>
        <taxon>Tracheophyta</taxon>
        <taxon>Spermatophyta</taxon>
        <taxon>Magnoliopsida</taxon>
        <taxon>eudicotyledons</taxon>
        <taxon>Gunneridae</taxon>
        <taxon>Pentapetalae</taxon>
        <taxon>rosids</taxon>
        <taxon>fabids</taxon>
        <taxon>Fabales</taxon>
        <taxon>Fabaceae</taxon>
        <taxon>Papilionoideae</taxon>
        <taxon>50 kb inversion clade</taxon>
        <taxon>NPAAA clade</taxon>
        <taxon>Hologalegina</taxon>
        <taxon>IRL clade</taxon>
        <taxon>Trifolieae</taxon>
        <taxon>Trifolium</taxon>
    </lineage>
</organism>
<gene>
    <name evidence="1" type="ORF">MILVUS5_LOCUS14404</name>
</gene>
<dbReference type="Proteomes" id="UP001177021">
    <property type="component" value="Unassembled WGS sequence"/>
</dbReference>
<evidence type="ECO:0000313" key="2">
    <source>
        <dbReference type="Proteomes" id="UP001177021"/>
    </source>
</evidence>
<sequence length="203" mass="23050">MAGKFDSLCDAVPGRTSWRFKVRVARLWETAGYLRSDQVNSVEMVLLDFSGGKIHATVRKQLLYLFQNKLEEGLVYVMSFFTVAPSSGAYRSTHHPYKLVFQMKTRVELCEGPEIARYGLSLSTIGQITAHPPDYDYLVSFVPFSFCKLFAFSFWVRLDSAESARKNFLTFQGLGLKDLGVPGRTSWRLSPLKSVPDYNVIHD</sequence>
<evidence type="ECO:0000313" key="1">
    <source>
        <dbReference type="EMBL" id="CAJ2645516.1"/>
    </source>
</evidence>
<accession>A0ACB0JK72</accession>
<comment type="caution">
    <text evidence="1">The sequence shown here is derived from an EMBL/GenBank/DDBJ whole genome shotgun (WGS) entry which is preliminary data.</text>
</comment>
<keyword evidence="2" id="KW-1185">Reference proteome</keyword>
<proteinExistence type="predicted"/>